<dbReference type="NCBIfam" id="NF004123">
    <property type="entry name" value="PRK05610.1"/>
    <property type="match status" value="1"/>
</dbReference>
<protein>
    <recommendedName>
        <fullName evidence="6">Small ribosomal subunit protein uS17</fullName>
    </recommendedName>
</protein>
<sequence>MVKRILKGKVVSDKSNKTVVVEVSRRFVHPKYKKVMTTYKKYHAHDEKNKSKIGDMVSIMESKPISKLKRWTVVGGDK</sequence>
<dbReference type="GO" id="GO:0003735">
    <property type="term" value="F:structural constituent of ribosome"/>
    <property type="evidence" value="ECO:0007669"/>
    <property type="project" value="UniProtKB-UniRule"/>
</dbReference>
<evidence type="ECO:0000313" key="11">
    <source>
        <dbReference type="Proteomes" id="UP000572953"/>
    </source>
</evidence>
<evidence type="ECO:0000256" key="4">
    <source>
        <dbReference type="ARBA" id="ARBA00022980"/>
    </source>
</evidence>
<dbReference type="Pfam" id="PF00366">
    <property type="entry name" value="Ribosomal_S17"/>
    <property type="match status" value="1"/>
</dbReference>
<evidence type="ECO:0000313" key="10">
    <source>
        <dbReference type="EMBL" id="NCU62517.1"/>
    </source>
</evidence>
<dbReference type="CDD" id="cd00364">
    <property type="entry name" value="Ribosomal_uS17"/>
    <property type="match status" value="1"/>
</dbReference>
<name>A0A845S7J3_9PROT</name>
<dbReference type="AlphaFoldDB" id="A0A845S7J3"/>
<dbReference type="PANTHER" id="PTHR10744:SF1">
    <property type="entry name" value="SMALL RIBOSOMAL SUBUNIT PROTEIN US17M"/>
    <property type="match status" value="1"/>
</dbReference>
<evidence type="ECO:0000256" key="3">
    <source>
        <dbReference type="ARBA" id="ARBA00022884"/>
    </source>
</evidence>
<dbReference type="InterPro" id="IPR019984">
    <property type="entry name" value="Ribosomal_uS17_bact/chlr"/>
</dbReference>
<dbReference type="InterPro" id="IPR019979">
    <property type="entry name" value="Ribosomal_uS17_CS"/>
</dbReference>
<dbReference type="GO" id="GO:0022627">
    <property type="term" value="C:cytosolic small ribosomal subunit"/>
    <property type="evidence" value="ECO:0007669"/>
    <property type="project" value="UniProtKB-UniRule"/>
</dbReference>
<keyword evidence="2 6" id="KW-0699">rRNA-binding</keyword>
<comment type="similarity">
    <text evidence="1 6 7">Belongs to the universal ribosomal protein uS17 family.</text>
</comment>
<dbReference type="NCBIfam" id="TIGR03635">
    <property type="entry name" value="uS17_bact"/>
    <property type="match status" value="1"/>
</dbReference>
<accession>A0A845S7J3</accession>
<gene>
    <name evidence="6" type="primary">rpsQ</name>
    <name evidence="8" type="ORF">EBV32_01345</name>
    <name evidence="10" type="ORF">EBV78_00240</name>
    <name evidence="9" type="ORF">EBX74_00380</name>
</gene>
<evidence type="ECO:0000313" key="8">
    <source>
        <dbReference type="EMBL" id="NBN87724.1"/>
    </source>
</evidence>
<dbReference type="Proteomes" id="UP000572953">
    <property type="component" value="Unassembled WGS sequence"/>
</dbReference>
<dbReference type="PROSITE" id="PS00056">
    <property type="entry name" value="RIBOSOMAL_S17"/>
    <property type="match status" value="1"/>
</dbReference>
<dbReference type="InterPro" id="IPR012340">
    <property type="entry name" value="NA-bd_OB-fold"/>
</dbReference>
<evidence type="ECO:0000256" key="5">
    <source>
        <dbReference type="ARBA" id="ARBA00023274"/>
    </source>
</evidence>
<comment type="function">
    <text evidence="6">One of the primary rRNA binding proteins, it binds specifically to the 5'-end of 16S ribosomal RNA.</text>
</comment>
<dbReference type="EMBL" id="RGET01000010">
    <property type="protein sequence ID" value="NBN87724.1"/>
    <property type="molecule type" value="Genomic_DNA"/>
</dbReference>
<keyword evidence="5 6" id="KW-0687">Ribonucleoprotein</keyword>
<evidence type="ECO:0000256" key="6">
    <source>
        <dbReference type="HAMAP-Rule" id="MF_01345"/>
    </source>
</evidence>
<dbReference type="PRINTS" id="PR00973">
    <property type="entry name" value="RIBOSOMALS17"/>
</dbReference>
<comment type="subunit">
    <text evidence="6">Part of the 30S ribosomal subunit.</text>
</comment>
<dbReference type="PANTHER" id="PTHR10744">
    <property type="entry name" value="40S RIBOSOMAL PROTEIN S11 FAMILY MEMBER"/>
    <property type="match status" value="1"/>
</dbReference>
<reference evidence="10 11" key="1">
    <citation type="submission" date="2018-10" db="EMBL/GenBank/DDBJ databases">
        <title>Iterative Subtractive Binning of Freshwater Chronoseries Metagenomes Recovers Nearly Complete Genomes from over Four Hundred Novel Species.</title>
        <authorList>
            <person name="Rodriguez-R L.M."/>
            <person name="Tsementzi D."/>
            <person name="Luo C."/>
            <person name="Konstantinidis K.T."/>
        </authorList>
    </citation>
    <scope>NUCLEOTIDE SEQUENCE [LARGE SCALE GENOMIC DNA]</scope>
    <source>
        <strain evidence="10">WB7_2B_003</strain>
        <strain evidence="8">WB7_6_001</strain>
        <strain evidence="9">WB8_2A_004</strain>
    </source>
</reference>
<dbReference type="Proteomes" id="UP000713222">
    <property type="component" value="Unassembled WGS sequence"/>
</dbReference>
<evidence type="ECO:0000256" key="1">
    <source>
        <dbReference type="ARBA" id="ARBA00010254"/>
    </source>
</evidence>
<dbReference type="Proteomes" id="UP000747791">
    <property type="component" value="Unassembled WGS sequence"/>
</dbReference>
<dbReference type="HAMAP" id="MF_01345_B">
    <property type="entry name" value="Ribosomal_uS17_B"/>
    <property type="match status" value="1"/>
</dbReference>
<organism evidence="10 11">
    <name type="scientific">Candidatus Fonsibacter lacus</name>
    <dbReference type="NCBI Taxonomy" id="2576439"/>
    <lineage>
        <taxon>Bacteria</taxon>
        <taxon>Pseudomonadati</taxon>
        <taxon>Pseudomonadota</taxon>
        <taxon>Alphaproteobacteria</taxon>
        <taxon>Candidatus Pelagibacterales</taxon>
        <taxon>Candidatus Pelagibacterales incertae sedis</taxon>
        <taxon>Candidatus Fonsibacter</taxon>
    </lineage>
</organism>
<dbReference type="EMBL" id="RGGN01000003">
    <property type="protein sequence ID" value="NCU62517.1"/>
    <property type="molecule type" value="Genomic_DNA"/>
</dbReference>
<evidence type="ECO:0000256" key="2">
    <source>
        <dbReference type="ARBA" id="ARBA00022730"/>
    </source>
</evidence>
<dbReference type="InterPro" id="IPR000266">
    <property type="entry name" value="Ribosomal_uS17"/>
</dbReference>
<dbReference type="SUPFAM" id="SSF50249">
    <property type="entry name" value="Nucleic acid-binding proteins"/>
    <property type="match status" value="1"/>
</dbReference>
<evidence type="ECO:0000313" key="9">
    <source>
        <dbReference type="EMBL" id="NCU52760.1"/>
    </source>
</evidence>
<keyword evidence="3 6" id="KW-0694">RNA-binding</keyword>
<dbReference type="GO" id="GO:0019843">
    <property type="term" value="F:rRNA binding"/>
    <property type="evidence" value="ECO:0007669"/>
    <property type="project" value="UniProtKB-UniRule"/>
</dbReference>
<evidence type="ECO:0000256" key="7">
    <source>
        <dbReference type="RuleBase" id="RU003872"/>
    </source>
</evidence>
<keyword evidence="4 6" id="KW-0689">Ribosomal protein</keyword>
<comment type="caution">
    <text evidence="10">The sequence shown here is derived from an EMBL/GenBank/DDBJ whole genome shotgun (WGS) entry which is preliminary data.</text>
</comment>
<dbReference type="Gene3D" id="2.40.50.140">
    <property type="entry name" value="Nucleic acid-binding proteins"/>
    <property type="match status" value="1"/>
</dbReference>
<dbReference type="EMBL" id="RGOB01000004">
    <property type="protein sequence ID" value="NCU52760.1"/>
    <property type="molecule type" value="Genomic_DNA"/>
</dbReference>
<proteinExistence type="inferred from homology"/>
<dbReference type="GO" id="GO:0006412">
    <property type="term" value="P:translation"/>
    <property type="evidence" value="ECO:0007669"/>
    <property type="project" value="UniProtKB-UniRule"/>
</dbReference>